<comment type="caution">
    <text evidence="1">The sequence shown here is derived from an EMBL/GenBank/DDBJ whole genome shotgun (WGS) entry which is preliminary data.</text>
</comment>
<dbReference type="EMBL" id="LXQA010971087">
    <property type="protein sequence ID" value="MCI79313.1"/>
    <property type="molecule type" value="Genomic_DNA"/>
</dbReference>
<feature type="non-terminal residue" evidence="1">
    <location>
        <position position="65"/>
    </location>
</feature>
<keyword evidence="2" id="KW-1185">Reference proteome</keyword>
<evidence type="ECO:0000313" key="1">
    <source>
        <dbReference type="EMBL" id="MCI79313.1"/>
    </source>
</evidence>
<proteinExistence type="predicted"/>
<organism evidence="1 2">
    <name type="scientific">Trifolium medium</name>
    <dbReference type="NCBI Taxonomy" id="97028"/>
    <lineage>
        <taxon>Eukaryota</taxon>
        <taxon>Viridiplantae</taxon>
        <taxon>Streptophyta</taxon>
        <taxon>Embryophyta</taxon>
        <taxon>Tracheophyta</taxon>
        <taxon>Spermatophyta</taxon>
        <taxon>Magnoliopsida</taxon>
        <taxon>eudicotyledons</taxon>
        <taxon>Gunneridae</taxon>
        <taxon>Pentapetalae</taxon>
        <taxon>rosids</taxon>
        <taxon>fabids</taxon>
        <taxon>Fabales</taxon>
        <taxon>Fabaceae</taxon>
        <taxon>Papilionoideae</taxon>
        <taxon>50 kb inversion clade</taxon>
        <taxon>NPAAA clade</taxon>
        <taxon>Hologalegina</taxon>
        <taxon>IRL clade</taxon>
        <taxon>Trifolieae</taxon>
        <taxon>Trifolium</taxon>
    </lineage>
</organism>
<reference evidence="1 2" key="1">
    <citation type="journal article" date="2018" name="Front. Plant Sci.">
        <title>Red Clover (Trifolium pratense) and Zigzag Clover (T. medium) - A Picture of Genomic Similarities and Differences.</title>
        <authorList>
            <person name="Dluhosova J."/>
            <person name="Istvanek J."/>
            <person name="Nedelnik J."/>
            <person name="Repkova J."/>
        </authorList>
    </citation>
    <scope>NUCLEOTIDE SEQUENCE [LARGE SCALE GENOMIC DNA]</scope>
    <source>
        <strain evidence="2">cv. 10/8</strain>
        <tissue evidence="1">Leaf</tissue>
    </source>
</reference>
<accession>A0A392UVU9</accession>
<dbReference type="AlphaFoldDB" id="A0A392UVU9"/>
<name>A0A392UVU9_9FABA</name>
<dbReference type="Proteomes" id="UP000265520">
    <property type="component" value="Unassembled WGS sequence"/>
</dbReference>
<evidence type="ECO:0000313" key="2">
    <source>
        <dbReference type="Proteomes" id="UP000265520"/>
    </source>
</evidence>
<sequence>MARCAPMLRMFGNCSANCAPRRRGWRIAPVIEKESMRAFVICASHRKGWRVAPVSWNDASGRLCH</sequence>
<protein>
    <submittedName>
        <fullName evidence="1">Uncharacterized protein</fullName>
    </submittedName>
</protein>